<name>A0ABX1TRB1_9GAMM</name>
<comment type="similarity">
    <text evidence="3">Belongs to the methyl-accepting chemotaxis (MCP) protein family.</text>
</comment>
<comment type="caution">
    <text evidence="8">The sequence shown here is derived from an EMBL/GenBank/DDBJ whole genome shotgun (WGS) entry which is preliminary data.</text>
</comment>
<evidence type="ECO:0000313" key="8">
    <source>
        <dbReference type="EMBL" id="NMQ20466.1"/>
    </source>
</evidence>
<evidence type="ECO:0000256" key="4">
    <source>
        <dbReference type="PROSITE-ProRule" id="PRU00284"/>
    </source>
</evidence>
<evidence type="ECO:0000256" key="1">
    <source>
        <dbReference type="ARBA" id="ARBA00004370"/>
    </source>
</evidence>
<feature type="transmembrane region" description="Helical" evidence="5">
    <location>
        <begin position="17"/>
        <end position="37"/>
    </location>
</feature>
<accession>A0ABX1TRB1</accession>
<evidence type="ECO:0000313" key="9">
    <source>
        <dbReference type="Proteomes" id="UP000760480"/>
    </source>
</evidence>
<feature type="domain" description="Methyl-accepting transducer" evidence="6">
    <location>
        <begin position="737"/>
        <end position="966"/>
    </location>
</feature>
<dbReference type="SUPFAM" id="SSF58104">
    <property type="entry name" value="Methyl-accepting chemotaxis protein (MCP) signaling domain"/>
    <property type="match status" value="2"/>
</dbReference>
<dbReference type="InterPro" id="IPR003660">
    <property type="entry name" value="HAMP_dom"/>
</dbReference>
<keyword evidence="9" id="KW-1185">Reference proteome</keyword>
<dbReference type="Gene3D" id="1.10.287.950">
    <property type="entry name" value="Methyl-accepting chemotaxis protein"/>
    <property type="match status" value="1"/>
</dbReference>
<dbReference type="InterPro" id="IPR004089">
    <property type="entry name" value="MCPsignal_dom"/>
</dbReference>
<dbReference type="Pfam" id="PF00672">
    <property type="entry name" value="HAMP"/>
    <property type="match status" value="1"/>
</dbReference>
<dbReference type="Gene3D" id="1.10.8.500">
    <property type="entry name" value="HAMP domain in histidine kinase"/>
    <property type="match status" value="1"/>
</dbReference>
<feature type="transmembrane region" description="Helical" evidence="5">
    <location>
        <begin position="575"/>
        <end position="598"/>
    </location>
</feature>
<organism evidence="8 9">
    <name type="scientific">Candidatus Competibacter phosphatis</name>
    <dbReference type="NCBI Taxonomy" id="221280"/>
    <lineage>
        <taxon>Bacteria</taxon>
        <taxon>Pseudomonadati</taxon>
        <taxon>Pseudomonadota</taxon>
        <taxon>Gammaproteobacteria</taxon>
        <taxon>Candidatus Competibacteraceae</taxon>
        <taxon>Candidatus Competibacter</taxon>
    </lineage>
</organism>
<comment type="subcellular location">
    <subcellularLocation>
        <location evidence="1">Membrane</location>
    </subcellularLocation>
</comment>
<dbReference type="EMBL" id="SPMZ01000050">
    <property type="protein sequence ID" value="NMQ20466.1"/>
    <property type="molecule type" value="Genomic_DNA"/>
</dbReference>
<dbReference type="RefSeq" id="WP_169249734.1">
    <property type="nucleotide sequence ID" value="NZ_SPMZ01000050.1"/>
</dbReference>
<evidence type="ECO:0000256" key="2">
    <source>
        <dbReference type="ARBA" id="ARBA00023224"/>
    </source>
</evidence>
<evidence type="ECO:0000256" key="5">
    <source>
        <dbReference type="SAM" id="Phobius"/>
    </source>
</evidence>
<dbReference type="SUPFAM" id="SSF158472">
    <property type="entry name" value="HAMP domain-like"/>
    <property type="match status" value="1"/>
</dbReference>
<feature type="domain" description="HAMP" evidence="7">
    <location>
        <begin position="595"/>
        <end position="648"/>
    </location>
</feature>
<dbReference type="PANTHER" id="PTHR32089:SF112">
    <property type="entry name" value="LYSOZYME-LIKE PROTEIN-RELATED"/>
    <property type="match status" value="1"/>
</dbReference>
<sequence>MNKLWLWFNNQSLRVKLITLFLITGLIPFGVAVYYALNQASQVLEAQIVQATEGVRDARKLLAANYFNNRTVGATMMAQSVKDFWVEALSKQQALHDAKKKSIEQYFADFYKAVEDTRQNPSTVDDLKRLTAALAKGLDSPEYKQANTVAQKNVAAIAHLTGGSEVMLIDAAGNAVFASAGKGDLGGNVKTGSLKDSGLARLFNKTHDRVGIEDYSAYEGAGNALTAFIGGPIVDGNGQYLGMLAFEIPTEFIDSIMQDRTGMTESFESYLVGKFGDRVTLRSDRVVLKGKIGDPKAGADVDAIMAGKSGYEMKRGEIDKVFKLTLYAPLQIAGLQWGIITAGTMEQLFTPANFENTKTSYYQDYIKRFDISDLLLVAPDGEVFYSVAHRADYLTNLVNGSYSDTNLAKLFRKVRDSKQIGFADFETYAPWNNEARGFIAVPVISQGEVLMVMIEHVSAAETNKLMADRSGLGKSGDSYLIGSDKLARSDSLQDSARNVKDSFADPNKHLIVNASVDAIVAGKTSEINEFYQDYRGHRVVGAFTTIDALGSKWIVFVKQDLTEAFEPVTALRNAMTVMAVVVAVAVALLALFVAGLIARPITRMAGTITQIAANRDLTLAVPVESKDEIGRMSAAFNQMMQVVRNAFGVVSSTATVVDTSTSEVAKRASANRERARVEAEQSETAAKIISEMGATAGEVSQASVAQKEAADRSNTTVVSLLKAMQDVATSATAQNQEVNTTMDRVAEMGQTGAKVVETARQQGEKVVDVTQSVNQIAQAVEEMNKAVAQATEYGRSVAQAAEAGSRSVASTVSGMRSIAESSEQISEIIGVITEIAEQTNLLALNAAIEAARAGAHGRGFAVVADEVGKLAQRASEAAKEITRLIKDSTARVSEGTKLSDEAQQALVKIDESGKINMQAIEGIAKTAGLLVSNTQQVRNLVSELNALAQQIAGMAGEQGSRREAAQKALATLLEQSRIIAQLVTEANQGASAIGDEMKGIVERTAHMTNLTGLQAQRSKKVMEIAQASAEGARQTVERAGGVVKLSEELQDGSHRLSEQVRQFKIVNSEAPITPMASTNWQAG</sequence>
<keyword evidence="2 4" id="KW-0807">Transducer</keyword>
<keyword evidence="5" id="KW-0812">Transmembrane</keyword>
<evidence type="ECO:0000259" key="6">
    <source>
        <dbReference type="PROSITE" id="PS50111"/>
    </source>
</evidence>
<evidence type="ECO:0000256" key="3">
    <source>
        <dbReference type="ARBA" id="ARBA00029447"/>
    </source>
</evidence>
<dbReference type="Pfam" id="PF00015">
    <property type="entry name" value="MCPsignal"/>
    <property type="match status" value="1"/>
</dbReference>
<dbReference type="Proteomes" id="UP000760480">
    <property type="component" value="Unassembled WGS sequence"/>
</dbReference>
<keyword evidence="5" id="KW-0472">Membrane</keyword>
<reference evidence="8 9" key="1">
    <citation type="submission" date="2019-03" db="EMBL/GenBank/DDBJ databases">
        <title>Metabolic reconstructions from genomes of highly enriched 'Candidatus Accumulibacter' and 'Candidatus Competibacter' bioreactor populations.</title>
        <authorList>
            <person name="Annavajhala M.K."/>
            <person name="Welles L."/>
            <person name="Abbas B."/>
            <person name="Sorokin D."/>
            <person name="Park H."/>
            <person name="Van Loosdrecht M."/>
            <person name="Chandran K."/>
        </authorList>
    </citation>
    <scope>NUCLEOTIDE SEQUENCE [LARGE SCALE GENOMIC DNA]</scope>
    <source>
        <strain evidence="8 9">SBR_G</strain>
    </source>
</reference>
<dbReference type="CDD" id="cd06225">
    <property type="entry name" value="HAMP"/>
    <property type="match status" value="1"/>
</dbReference>
<proteinExistence type="inferred from homology"/>
<dbReference type="PANTHER" id="PTHR32089">
    <property type="entry name" value="METHYL-ACCEPTING CHEMOTAXIS PROTEIN MCPB"/>
    <property type="match status" value="1"/>
</dbReference>
<dbReference type="PROSITE" id="PS50885">
    <property type="entry name" value="HAMP"/>
    <property type="match status" value="1"/>
</dbReference>
<keyword evidence="5" id="KW-1133">Transmembrane helix</keyword>
<dbReference type="Gene3D" id="3.30.450.20">
    <property type="entry name" value="PAS domain"/>
    <property type="match status" value="1"/>
</dbReference>
<protein>
    <submittedName>
        <fullName evidence="8">HAMP domain-containing protein</fullName>
    </submittedName>
</protein>
<evidence type="ECO:0000259" key="7">
    <source>
        <dbReference type="PROSITE" id="PS50885"/>
    </source>
</evidence>
<gene>
    <name evidence="8" type="ORF">E4P82_15455</name>
</gene>
<dbReference type="PROSITE" id="PS50111">
    <property type="entry name" value="CHEMOTAXIS_TRANSDUC_2"/>
    <property type="match status" value="1"/>
</dbReference>
<dbReference type="SMART" id="SM00283">
    <property type="entry name" value="MA"/>
    <property type="match status" value="1"/>
</dbReference>
<dbReference type="SMART" id="SM00304">
    <property type="entry name" value="HAMP"/>
    <property type="match status" value="1"/>
</dbReference>